<feature type="compositionally biased region" description="Polar residues" evidence="1">
    <location>
        <begin position="383"/>
        <end position="405"/>
    </location>
</feature>
<evidence type="ECO:0000313" key="2">
    <source>
        <dbReference type="EMBL" id="CZR55736.1"/>
    </source>
</evidence>
<reference evidence="2 3" key="1">
    <citation type="submission" date="2016-03" db="EMBL/GenBank/DDBJ databases">
        <authorList>
            <person name="Ploux O."/>
        </authorList>
    </citation>
    <scope>NUCLEOTIDE SEQUENCE [LARGE SCALE GENOMIC DNA]</scope>
    <source>
        <strain evidence="2 3">UAMH 11012</strain>
    </source>
</reference>
<keyword evidence="3" id="KW-1185">Reference proteome</keyword>
<dbReference type="STRING" id="576137.A0A1L7WSK5"/>
<dbReference type="GO" id="GO:0008237">
    <property type="term" value="F:metallopeptidase activity"/>
    <property type="evidence" value="ECO:0007669"/>
    <property type="project" value="InterPro"/>
</dbReference>
<sequence>MGCFCWTDIDKTDDPVEEVKVQDHPYNPPNRRLQKMYHYGRPEPKVESDWKTISSGDLTSVEEYTKAVEQLQAAEKERAFDAKITAASSDIEKRAATLVRKIQAYDWDHTYGKPHDAEGNPTEKRTQGEHFLGNVDLVNKTELMKVAKRMPKGAHLHIHWNSCLPARFLIRQARDIKAMYIRSTLPLTTPEHFAASRISFMVMTPYEATHVKGADDDEKEIPLGNIFDSHYVPNRWMSYKQFQEDFIFPGDFGESLTRVERAERWLEHKMLISEEEAHSCKQTGHGNYTRACIKDFVKDNIQHAEIRPNFMSTNSLKTDDGTGSIGNEGIMEIIHDELQSAMDELRKNSQYFGGMKVIYCTPRSFKKEQVAAALDECIAQRVPSSNGERLSSGGESSDGAYSSSGGEHPSDGESTLSSNGGSSSSDGECSSSDRECSMEGEPDASASTEDSGDDGSSDYPCVTQTPMTGGPTKLFVGCNGIIPRYKPGSIIRFAVAINIFPTVADGTLVKEALIKAANEWNNHTVCVTFELTSTLEDAEFVLYYGGNKILKEDSVAYMYNAFLHELGHVLGLRHEFAAKRERHNRAVRLGKRNKRSIMNYHKDLKKFQIQDSDIVFVRMIYGLEEGHKIGGLRIVDMTPHNKNYDDQYYLLLGLYQSLRGTAGRLRACEGQAEEVVDDEGFADDEVEDEDDGYASFGDGDEDEDGEGSGDGWWWTFIYLPFLLMVKPEISVRLLTQKGEWISLSTEYANIRSAADLKKFLKSAWLKEHCDELFKEFNDIKSYVVRNWPGASRLGTATAAQDSMSQARTRSSKSEYSTPQEIGTSFLQERDEYISSLHRVIARARESSASHSLCPPNRAILSIEPKITSKQLSQRRASLERQAPLTTEQQFQQRASPEQQAPRSSKQQLQRRTSLDKQAPRTTKQQMSQERRVFVEAEASITPNQERRASFLREREEYASSLERIIA</sequence>
<dbReference type="InterPro" id="IPR024079">
    <property type="entry name" value="MetalloPept_cat_dom_sf"/>
</dbReference>
<feature type="compositionally biased region" description="Polar residues" evidence="1">
    <location>
        <begin position="883"/>
        <end position="911"/>
    </location>
</feature>
<gene>
    <name evidence="2" type="ORF">PAC_05624</name>
</gene>
<feature type="region of interest" description="Disordered" evidence="1">
    <location>
        <begin position="678"/>
        <end position="707"/>
    </location>
</feature>
<proteinExistence type="predicted"/>
<feature type="region of interest" description="Disordered" evidence="1">
    <location>
        <begin position="796"/>
        <end position="821"/>
    </location>
</feature>
<dbReference type="OrthoDB" id="7202371at2759"/>
<evidence type="ECO:0000313" key="3">
    <source>
        <dbReference type="Proteomes" id="UP000184330"/>
    </source>
</evidence>
<dbReference type="InterPro" id="IPR032466">
    <property type="entry name" value="Metal_Hydrolase"/>
</dbReference>
<feature type="region of interest" description="Disordered" evidence="1">
    <location>
        <begin position="871"/>
        <end position="948"/>
    </location>
</feature>
<dbReference type="SUPFAM" id="SSF55486">
    <property type="entry name" value="Metalloproteases ('zincins'), catalytic domain"/>
    <property type="match status" value="1"/>
</dbReference>
<name>A0A1L7WSK5_9HELO</name>
<organism evidence="2 3">
    <name type="scientific">Phialocephala subalpina</name>
    <dbReference type="NCBI Taxonomy" id="576137"/>
    <lineage>
        <taxon>Eukaryota</taxon>
        <taxon>Fungi</taxon>
        <taxon>Dikarya</taxon>
        <taxon>Ascomycota</taxon>
        <taxon>Pezizomycotina</taxon>
        <taxon>Leotiomycetes</taxon>
        <taxon>Helotiales</taxon>
        <taxon>Mollisiaceae</taxon>
        <taxon>Phialocephala</taxon>
        <taxon>Phialocephala fortinii species complex</taxon>
    </lineage>
</organism>
<evidence type="ECO:0000256" key="1">
    <source>
        <dbReference type="SAM" id="MobiDB-lite"/>
    </source>
</evidence>
<protein>
    <submittedName>
        <fullName evidence="2">Uncharacterized protein</fullName>
    </submittedName>
</protein>
<dbReference type="Gene3D" id="3.40.390.10">
    <property type="entry name" value="Collagenase (Catalytic Domain)"/>
    <property type="match status" value="1"/>
</dbReference>
<feature type="compositionally biased region" description="Low complexity" evidence="1">
    <location>
        <begin position="412"/>
        <end position="430"/>
    </location>
</feature>
<dbReference type="AlphaFoldDB" id="A0A1L7WSK5"/>
<feature type="compositionally biased region" description="Polar residues" evidence="1">
    <location>
        <begin position="797"/>
        <end position="821"/>
    </location>
</feature>
<feature type="region of interest" description="Disordered" evidence="1">
    <location>
        <begin position="383"/>
        <end position="464"/>
    </location>
</feature>
<dbReference type="Proteomes" id="UP000184330">
    <property type="component" value="Unassembled WGS sequence"/>
</dbReference>
<accession>A0A1L7WSK5</accession>
<dbReference type="SUPFAM" id="SSF51556">
    <property type="entry name" value="Metallo-dependent hydrolases"/>
    <property type="match status" value="1"/>
</dbReference>
<dbReference type="Gene3D" id="3.20.20.140">
    <property type="entry name" value="Metal-dependent hydrolases"/>
    <property type="match status" value="1"/>
</dbReference>
<dbReference type="EMBL" id="FJOG01000007">
    <property type="protein sequence ID" value="CZR55736.1"/>
    <property type="molecule type" value="Genomic_DNA"/>
</dbReference>